<gene>
    <name evidence="3" type="ORF">STAS_27255</name>
</gene>
<proteinExistence type="predicted"/>
<accession>A0A5A7R166</accession>
<keyword evidence="1" id="KW-0732">Signal</keyword>
<name>A0A5A7R166_STRAF</name>
<dbReference type="EMBL" id="BKCP01008959">
    <property type="protein sequence ID" value="GER49981.1"/>
    <property type="molecule type" value="Genomic_DNA"/>
</dbReference>
<dbReference type="InterPro" id="IPR055290">
    <property type="entry name" value="At3g26010-like"/>
</dbReference>
<evidence type="ECO:0000313" key="4">
    <source>
        <dbReference type="Proteomes" id="UP000325081"/>
    </source>
</evidence>
<sequence>MAFGFLVFVCWSLLGRKVSWQEMRKRKKLVRHIHNEHHDLKPLSSFLEEVDEDILLEIFVRLPNYRSAILFSLISRPHSISRFISHHNEHKDRYPQPCTVIFCRAYYLGFLNKHFTLPRFQPICKLSSEESMFLRQTSNTATNYLDFLHSPMVIRASCNDLLLVSPNLDPWTHLYYICNPITRQFYQLPKIPQTDRFLACGGQALICMPNNEFKIVVLGRLRGIVEEGAISSIGVYSHNVRIFSSKTGTWESKCLEYPEPREKWCWVYWVEMIMCPISGVVYWLEQDYDMDRVLSLDLRNDNKVGIIDFPDDYWWYPRHAVDQQKRLIRGGIKGDHVKVKSQIGVVSGELWLLQFVSTSVKGMINLKVWRLNNGSEWILVEDRKNLKDPINKEEEEFVGGFTHPLNNETLILVNIFEYNLTDGTVEIIGVLQEYINLSEFAWYMDERLVCIPVKPPAWLTTLPPRNRAFKPL</sequence>
<protein>
    <submittedName>
        <fullName evidence="3">F-box family protein</fullName>
    </submittedName>
</protein>
<feature type="signal peptide" evidence="1">
    <location>
        <begin position="1"/>
        <end position="20"/>
    </location>
</feature>
<keyword evidence="4" id="KW-1185">Reference proteome</keyword>
<dbReference type="PANTHER" id="PTHR35546:SF9">
    <property type="entry name" value="F-BOX ASSOCIATED DOMAIN-CONTAINING PROTEIN"/>
    <property type="match status" value="1"/>
</dbReference>
<dbReference type="InterPro" id="IPR056592">
    <property type="entry name" value="Beta-prop_At3g26010-like"/>
</dbReference>
<organism evidence="3 4">
    <name type="scientific">Striga asiatica</name>
    <name type="common">Asiatic witchweed</name>
    <name type="synonym">Buchnera asiatica</name>
    <dbReference type="NCBI Taxonomy" id="4170"/>
    <lineage>
        <taxon>Eukaryota</taxon>
        <taxon>Viridiplantae</taxon>
        <taxon>Streptophyta</taxon>
        <taxon>Embryophyta</taxon>
        <taxon>Tracheophyta</taxon>
        <taxon>Spermatophyta</taxon>
        <taxon>Magnoliopsida</taxon>
        <taxon>eudicotyledons</taxon>
        <taxon>Gunneridae</taxon>
        <taxon>Pentapetalae</taxon>
        <taxon>asterids</taxon>
        <taxon>lamiids</taxon>
        <taxon>Lamiales</taxon>
        <taxon>Orobanchaceae</taxon>
        <taxon>Buchnereae</taxon>
        <taxon>Striga</taxon>
    </lineage>
</organism>
<dbReference type="AlphaFoldDB" id="A0A5A7R166"/>
<dbReference type="Pfam" id="PF24750">
    <property type="entry name" value="b-prop_At3g26010-like"/>
    <property type="match status" value="1"/>
</dbReference>
<feature type="domain" description="F-box protein At3g26010-like beta-propeller" evidence="2">
    <location>
        <begin position="152"/>
        <end position="382"/>
    </location>
</feature>
<dbReference type="OrthoDB" id="674184at2759"/>
<evidence type="ECO:0000313" key="3">
    <source>
        <dbReference type="EMBL" id="GER49981.1"/>
    </source>
</evidence>
<dbReference type="PANTHER" id="PTHR35546">
    <property type="entry name" value="F-BOX PROTEIN INTERACTION DOMAIN PROTEIN-RELATED"/>
    <property type="match status" value="1"/>
</dbReference>
<feature type="chain" id="PRO_5022862088" evidence="1">
    <location>
        <begin position="21"/>
        <end position="472"/>
    </location>
</feature>
<reference evidence="4" key="1">
    <citation type="journal article" date="2019" name="Curr. Biol.">
        <title>Genome Sequence of Striga asiatica Provides Insight into the Evolution of Plant Parasitism.</title>
        <authorList>
            <person name="Yoshida S."/>
            <person name="Kim S."/>
            <person name="Wafula E.K."/>
            <person name="Tanskanen J."/>
            <person name="Kim Y.M."/>
            <person name="Honaas L."/>
            <person name="Yang Z."/>
            <person name="Spallek T."/>
            <person name="Conn C.E."/>
            <person name="Ichihashi Y."/>
            <person name="Cheong K."/>
            <person name="Cui S."/>
            <person name="Der J.P."/>
            <person name="Gundlach H."/>
            <person name="Jiao Y."/>
            <person name="Hori C."/>
            <person name="Ishida J.K."/>
            <person name="Kasahara H."/>
            <person name="Kiba T."/>
            <person name="Kim M.S."/>
            <person name="Koo N."/>
            <person name="Laohavisit A."/>
            <person name="Lee Y.H."/>
            <person name="Lumba S."/>
            <person name="McCourt P."/>
            <person name="Mortimer J.C."/>
            <person name="Mutuku J.M."/>
            <person name="Nomura T."/>
            <person name="Sasaki-Sekimoto Y."/>
            <person name="Seto Y."/>
            <person name="Wang Y."/>
            <person name="Wakatake T."/>
            <person name="Sakakibara H."/>
            <person name="Demura T."/>
            <person name="Yamaguchi S."/>
            <person name="Yoneyama K."/>
            <person name="Manabe R.I."/>
            <person name="Nelson D.C."/>
            <person name="Schulman A.H."/>
            <person name="Timko M.P."/>
            <person name="dePamphilis C.W."/>
            <person name="Choi D."/>
            <person name="Shirasu K."/>
        </authorList>
    </citation>
    <scope>NUCLEOTIDE SEQUENCE [LARGE SCALE GENOMIC DNA]</scope>
    <source>
        <strain evidence="4">cv. UVA1</strain>
    </source>
</reference>
<evidence type="ECO:0000259" key="2">
    <source>
        <dbReference type="Pfam" id="PF24750"/>
    </source>
</evidence>
<comment type="caution">
    <text evidence="3">The sequence shown here is derived from an EMBL/GenBank/DDBJ whole genome shotgun (WGS) entry which is preliminary data.</text>
</comment>
<dbReference type="Proteomes" id="UP000325081">
    <property type="component" value="Unassembled WGS sequence"/>
</dbReference>
<evidence type="ECO:0000256" key="1">
    <source>
        <dbReference type="SAM" id="SignalP"/>
    </source>
</evidence>